<reference evidence="3 4" key="1">
    <citation type="journal article" date="2014" name="Proc. Natl. Acad. Sci. U.S.A.">
        <title>Trajectory and genomic determinants of fungal-pathogen speciation and host adaptation.</title>
        <authorList>
            <person name="Hu X."/>
            <person name="Xiao G."/>
            <person name="Zheng P."/>
            <person name="Shang Y."/>
            <person name="Su Y."/>
            <person name="Zhang X."/>
            <person name="Liu X."/>
            <person name="Zhan S."/>
            <person name="St Leger R.J."/>
            <person name="Wang C."/>
        </authorList>
    </citation>
    <scope>NUCLEOTIDE SEQUENCE [LARGE SCALE GENOMIC DNA]</scope>
    <source>
        <strain evidence="3 4">ARSEF 977</strain>
    </source>
</reference>
<organism evidence="3 4">
    <name type="scientific">Metarhizium guizhouense (strain ARSEF 977)</name>
    <dbReference type="NCBI Taxonomy" id="1276136"/>
    <lineage>
        <taxon>Eukaryota</taxon>
        <taxon>Fungi</taxon>
        <taxon>Dikarya</taxon>
        <taxon>Ascomycota</taxon>
        <taxon>Pezizomycotina</taxon>
        <taxon>Sordariomycetes</taxon>
        <taxon>Hypocreomycetidae</taxon>
        <taxon>Hypocreales</taxon>
        <taxon>Clavicipitaceae</taxon>
        <taxon>Metarhizium</taxon>
    </lineage>
</organism>
<evidence type="ECO:0000313" key="4">
    <source>
        <dbReference type="Proteomes" id="UP000031192"/>
    </source>
</evidence>
<name>A0A0B4H8E9_METGA</name>
<dbReference type="OrthoDB" id="4203839at2759"/>
<gene>
    <name evidence="3" type="ORF">MGU_01603</name>
</gene>
<dbReference type="Proteomes" id="UP000031192">
    <property type="component" value="Unassembled WGS sequence"/>
</dbReference>
<keyword evidence="1" id="KW-0175">Coiled coil</keyword>
<feature type="region of interest" description="Disordered" evidence="2">
    <location>
        <begin position="373"/>
        <end position="399"/>
    </location>
</feature>
<proteinExistence type="predicted"/>
<evidence type="ECO:0000256" key="2">
    <source>
        <dbReference type="SAM" id="MobiDB-lite"/>
    </source>
</evidence>
<evidence type="ECO:0000313" key="3">
    <source>
        <dbReference type="EMBL" id="KID91633.1"/>
    </source>
</evidence>
<feature type="compositionally biased region" description="Basic and acidic residues" evidence="2">
    <location>
        <begin position="295"/>
        <end position="307"/>
    </location>
</feature>
<dbReference type="HOGENOM" id="CLU_362111_0_0_1"/>
<protein>
    <submittedName>
        <fullName evidence="3">Uncharacterized protein</fullName>
    </submittedName>
</protein>
<comment type="caution">
    <text evidence="3">The sequence shown here is derived from an EMBL/GenBank/DDBJ whole genome shotgun (WGS) entry which is preliminary data.</text>
</comment>
<keyword evidence="4" id="KW-1185">Reference proteome</keyword>
<feature type="coiled-coil region" evidence="1">
    <location>
        <begin position="163"/>
        <end position="211"/>
    </location>
</feature>
<sequence>MTGSERQSVYESADLVALLRKQLENEQPAPYQGGSMLSVDFSSPLGGAARAERIRQMSHNHVRFAPNLSHETVANVSQQPAFEKSRFAQEILVKIQHSLRRMPGVSSSESGEIVGQLQEVGQVISQETSQLVDALMNVTLDQEDTDKAVARLSLDATILNAEMDDKAQTIRDLRTELDAERKKREQAELDVKKVMGDLQRLSEDFKKLQEKATRKDEGADSDVRDDIVKSLEDSIRYLEDQVNNRRSLWLMKHSDPQSVARAIETLADSVQDNQAAHQSILSMKTRAARGADNYQDTRHQRDADARPYGEMAPPPRPPSVFQASSRSCAVAPPKFGPLQAGPPRAPSAFSHERRYQGSASSWSSAQGRFAQAGNPFFSNATSSFTRPPTRRPYQAPTRYRPTAAAEFQPGYAPEHAPARPGTAFGHHQPPREYYPQTPTTSRPRYGRPAEPSLSEYGSAPSSASNAAAARGILSEPLVHMNEQTVAAWNESIMDLYAMIRAFVERHANVPDPAMAMKLSTLPLWPVLLATYHPLSAKEAASYLDIHLRADNPKCCLVTRVIIDYIVNRVWVPNAWIGSDDDCTYALLELEKDLEKTQGKKPPAPLCYSRKSASDPNNLFLVATGQPSAQRQPLLDRQAHILEAIIKSEPPAFHREKVGDITAALMATIQPLLNRLANPADAYRDLEHVADLAWELSSKILASRLTFDFRFPEVGARFSSQSMLPIWPALEPTELQAKHWRVALVTTPVITCRNDTGSNISAHSVALADVYCMQ</sequence>
<dbReference type="EMBL" id="AZNH01000003">
    <property type="protein sequence ID" value="KID91633.1"/>
    <property type="molecule type" value="Genomic_DNA"/>
</dbReference>
<feature type="compositionally biased region" description="Polar residues" evidence="2">
    <location>
        <begin position="376"/>
        <end position="386"/>
    </location>
</feature>
<feature type="region of interest" description="Disordered" evidence="2">
    <location>
        <begin position="286"/>
        <end position="323"/>
    </location>
</feature>
<dbReference type="AlphaFoldDB" id="A0A0B4H8E9"/>
<evidence type="ECO:0000256" key="1">
    <source>
        <dbReference type="SAM" id="Coils"/>
    </source>
</evidence>
<feature type="region of interest" description="Disordered" evidence="2">
    <location>
        <begin position="411"/>
        <end position="461"/>
    </location>
</feature>
<accession>A0A0B4H8E9</accession>